<sequence length="461" mass="50867">MAHSFLTSINKQISCNLAEHNIEPRKDAGSGVWLSLLLPSAVILGGIKYESSLKYQVAACICTGILVQSVIDMFNAYYRKPTPFGAVIFSCTSSTILLYIFTSKGPILSILFGFLSIFSYHKTILPVMKLCPKNFTYGECTTVCQGFILFIFSSAVREVQPQMNCFSVATTMIQLGNLCLMVIATVSYYHNMKEQPGKFYSLIGFVFAFVLLPSLYLSIGENPLVWIYNLFTEDTTAIQLVVFWLFCCILGAAAVMLQINTNQKASTAVRKIFHGLIILVFVPAVIWKPCMIYLASGVVFAIFATLDMIRILKMPPLGETLRSGFLKFADEKDEGPLALTPIYLLVGCSFPLWIHPNPNYSDLLPLLSGILAVGIGDSAASICGSLVGKNRWPGSRKTKEGTIACFLSQLFVVILLIHIGYVPRTNLIKPTFAIAMSSFVEAKTDQVDNLALPLLMYVMML</sequence>
<evidence type="ECO:0000256" key="1">
    <source>
        <dbReference type="ARBA" id="ARBA00004477"/>
    </source>
</evidence>
<dbReference type="PANTHER" id="PTHR13205">
    <property type="entry name" value="TRANSMEMBRANE PROTEIN 15-RELATED"/>
    <property type="match status" value="1"/>
</dbReference>
<evidence type="ECO:0000256" key="3">
    <source>
        <dbReference type="ARBA" id="ARBA00012132"/>
    </source>
</evidence>
<evidence type="ECO:0000256" key="4">
    <source>
        <dbReference type="ARBA" id="ARBA00022679"/>
    </source>
</evidence>
<dbReference type="Proteomes" id="UP000494040">
    <property type="component" value="Unassembled WGS sequence"/>
</dbReference>
<dbReference type="OMA" id="EIHWPGT"/>
<organism evidence="11 12">
    <name type="scientific">Cimex lectularius</name>
    <name type="common">Bed bug</name>
    <name type="synonym">Acanthia lectularia</name>
    <dbReference type="NCBI Taxonomy" id="79782"/>
    <lineage>
        <taxon>Eukaryota</taxon>
        <taxon>Metazoa</taxon>
        <taxon>Ecdysozoa</taxon>
        <taxon>Arthropoda</taxon>
        <taxon>Hexapoda</taxon>
        <taxon>Insecta</taxon>
        <taxon>Pterygota</taxon>
        <taxon>Neoptera</taxon>
        <taxon>Paraneoptera</taxon>
        <taxon>Hemiptera</taxon>
        <taxon>Heteroptera</taxon>
        <taxon>Panheteroptera</taxon>
        <taxon>Cimicomorpha</taxon>
        <taxon>Cimicidae</taxon>
        <taxon>Cimex</taxon>
    </lineage>
</organism>
<evidence type="ECO:0000256" key="9">
    <source>
        <dbReference type="ARBA" id="ARBA00023136"/>
    </source>
</evidence>
<dbReference type="GeneID" id="106666526"/>
<feature type="transmembrane region" description="Helical" evidence="10">
    <location>
        <begin position="107"/>
        <end position="125"/>
    </location>
</feature>
<keyword evidence="5 10" id="KW-0812">Transmembrane</keyword>
<keyword evidence="8 10" id="KW-1133">Transmembrane helix</keyword>
<feature type="transmembrane region" description="Helical" evidence="10">
    <location>
        <begin position="84"/>
        <end position="101"/>
    </location>
</feature>
<reference evidence="11" key="1">
    <citation type="submission" date="2022-01" db="UniProtKB">
        <authorList>
            <consortium name="EnsemblMetazoa"/>
        </authorList>
    </citation>
    <scope>IDENTIFICATION</scope>
</reference>
<evidence type="ECO:0000256" key="8">
    <source>
        <dbReference type="ARBA" id="ARBA00022989"/>
    </source>
</evidence>
<feature type="transmembrane region" description="Helical" evidence="10">
    <location>
        <begin position="269"/>
        <end position="286"/>
    </location>
</feature>
<dbReference type="OrthoDB" id="377083at2759"/>
<dbReference type="AlphaFoldDB" id="A0A8I6RT58"/>
<dbReference type="GO" id="GO:0005789">
    <property type="term" value="C:endoplasmic reticulum membrane"/>
    <property type="evidence" value="ECO:0007669"/>
    <property type="project" value="UniProtKB-SubCell"/>
</dbReference>
<evidence type="ECO:0000256" key="5">
    <source>
        <dbReference type="ARBA" id="ARBA00022692"/>
    </source>
</evidence>
<dbReference type="GO" id="GO:0004168">
    <property type="term" value="F:dolichol kinase activity"/>
    <property type="evidence" value="ECO:0007669"/>
    <property type="project" value="UniProtKB-EC"/>
</dbReference>
<feature type="transmembrane region" description="Helical" evidence="10">
    <location>
        <begin position="199"/>
        <end position="217"/>
    </location>
</feature>
<feature type="transmembrane region" description="Helical" evidence="10">
    <location>
        <begin position="237"/>
        <end position="257"/>
    </location>
</feature>
<feature type="transmembrane region" description="Helical" evidence="10">
    <location>
        <begin position="137"/>
        <end position="156"/>
    </location>
</feature>
<keyword evidence="12" id="KW-1185">Reference proteome</keyword>
<keyword evidence="4" id="KW-0808">Transferase</keyword>
<keyword evidence="9 10" id="KW-0472">Membrane</keyword>
<comment type="subcellular location">
    <subcellularLocation>
        <location evidence="1">Endoplasmic reticulum membrane</location>
        <topology evidence="1">Multi-pass membrane protein</topology>
    </subcellularLocation>
</comment>
<dbReference type="KEGG" id="clec:106666526"/>
<feature type="transmembrane region" description="Helical" evidence="10">
    <location>
        <begin position="292"/>
        <end position="312"/>
    </location>
</feature>
<comment type="similarity">
    <text evidence="2">Belongs to the polyprenol kinase family.</text>
</comment>
<evidence type="ECO:0000256" key="7">
    <source>
        <dbReference type="ARBA" id="ARBA00022824"/>
    </source>
</evidence>
<evidence type="ECO:0000256" key="6">
    <source>
        <dbReference type="ARBA" id="ARBA00022777"/>
    </source>
</evidence>
<dbReference type="RefSeq" id="XP_014249281.1">
    <property type="nucleotide sequence ID" value="XM_014393795.2"/>
</dbReference>
<name>A0A8I6RT58_CIMLE</name>
<evidence type="ECO:0000313" key="12">
    <source>
        <dbReference type="Proteomes" id="UP000494040"/>
    </source>
</evidence>
<dbReference type="EnsemblMetazoa" id="XM_014393714.1">
    <property type="protein sequence ID" value="XP_014249200.1"/>
    <property type="gene ID" value="LOC106666485"/>
</dbReference>
<feature type="transmembrane region" description="Helical" evidence="10">
    <location>
        <begin position="400"/>
        <end position="421"/>
    </location>
</feature>
<dbReference type="PANTHER" id="PTHR13205:SF15">
    <property type="entry name" value="DOLICHOL KINASE"/>
    <property type="match status" value="1"/>
</dbReference>
<feature type="transmembrane region" description="Helical" evidence="10">
    <location>
        <begin position="337"/>
        <end position="354"/>
    </location>
</feature>
<feature type="transmembrane region" description="Helical" evidence="10">
    <location>
        <begin position="366"/>
        <end position="388"/>
    </location>
</feature>
<dbReference type="EnsemblMetazoa" id="XM_014393795.2">
    <property type="protein sequence ID" value="XP_014249281.1"/>
    <property type="gene ID" value="LOC106666526"/>
</dbReference>
<feature type="transmembrane region" description="Helical" evidence="10">
    <location>
        <begin position="55"/>
        <end position="77"/>
    </location>
</feature>
<dbReference type="RefSeq" id="XP_014249200.1">
    <property type="nucleotide sequence ID" value="XM_014393714.1"/>
</dbReference>
<keyword evidence="7" id="KW-0256">Endoplasmic reticulum</keyword>
<proteinExistence type="inferred from homology"/>
<dbReference type="GeneID" id="106666485"/>
<evidence type="ECO:0000313" key="11">
    <source>
        <dbReference type="EnsemblMetazoa" id="XP_014249200.1"/>
    </source>
</evidence>
<protein>
    <recommendedName>
        <fullName evidence="3">dolichol kinase</fullName>
        <ecNumber evidence="3">2.7.1.108</ecNumber>
    </recommendedName>
</protein>
<dbReference type="InterPro" id="IPR032974">
    <property type="entry name" value="Polypren_kinase"/>
</dbReference>
<evidence type="ECO:0000256" key="2">
    <source>
        <dbReference type="ARBA" id="ARBA00010794"/>
    </source>
</evidence>
<keyword evidence="6" id="KW-0418">Kinase</keyword>
<dbReference type="GO" id="GO:0043048">
    <property type="term" value="P:dolichyl monophosphate biosynthetic process"/>
    <property type="evidence" value="ECO:0007669"/>
    <property type="project" value="TreeGrafter"/>
</dbReference>
<accession>A0A8I6RT58</accession>
<evidence type="ECO:0000256" key="10">
    <source>
        <dbReference type="SAM" id="Phobius"/>
    </source>
</evidence>
<dbReference type="EC" id="2.7.1.108" evidence="3"/>
<dbReference type="KEGG" id="clec:106666485"/>
<feature type="transmembrane region" description="Helical" evidence="10">
    <location>
        <begin position="168"/>
        <end position="187"/>
    </location>
</feature>